<evidence type="ECO:0000259" key="1">
    <source>
        <dbReference type="Pfam" id="PF04754"/>
    </source>
</evidence>
<comment type="caution">
    <text evidence="2">The sequence shown here is derived from an EMBL/GenBank/DDBJ whole genome shotgun (WGS) entry which is preliminary data.</text>
</comment>
<name>A0A9X4KK95_9BACL</name>
<evidence type="ECO:0000313" key="2">
    <source>
        <dbReference type="EMBL" id="MDG0792954.1"/>
    </source>
</evidence>
<accession>A0A9X4KK95</accession>
<protein>
    <submittedName>
        <fullName evidence="2">Rpn family recombination-promoting nuclease/putative transposase</fullName>
    </submittedName>
</protein>
<evidence type="ECO:0000313" key="3">
    <source>
        <dbReference type="Proteomes" id="UP001153387"/>
    </source>
</evidence>
<reference evidence="2 3" key="1">
    <citation type="submission" date="2022-10" db="EMBL/GenBank/DDBJ databases">
        <title>Comparative genomic analysis of Cohnella hashimotonis sp. nov., isolated from the International Space Station.</title>
        <authorList>
            <person name="Simpson A."/>
            <person name="Venkateswaran K."/>
        </authorList>
    </citation>
    <scope>NUCLEOTIDE SEQUENCE [LARGE SCALE GENOMIC DNA]</scope>
    <source>
        <strain evidence="2 3">DSM 18997</strain>
    </source>
</reference>
<sequence length="107" mass="12167">MLYNGQRPWTAPKRFRALMEGQDAFGEELLDFEYVLIDVERYTERELLELSNTIGAVFLLDQTADRQQLHDRLSKLMGTVRSMPEELKKSISELAGEYGRKAAAGAA</sequence>
<organism evidence="2 3">
    <name type="scientific">Cohnella ginsengisoli</name>
    <dbReference type="NCBI Taxonomy" id="425004"/>
    <lineage>
        <taxon>Bacteria</taxon>
        <taxon>Bacillati</taxon>
        <taxon>Bacillota</taxon>
        <taxon>Bacilli</taxon>
        <taxon>Bacillales</taxon>
        <taxon>Paenibacillaceae</taxon>
        <taxon>Cohnella</taxon>
    </lineage>
</organism>
<dbReference type="InterPro" id="IPR006842">
    <property type="entry name" value="Transposase_31"/>
</dbReference>
<dbReference type="Proteomes" id="UP001153387">
    <property type="component" value="Unassembled WGS sequence"/>
</dbReference>
<feature type="domain" description="Transposase (putative) YhgA-like" evidence="1">
    <location>
        <begin position="2"/>
        <end position="84"/>
    </location>
</feature>
<dbReference type="EMBL" id="JAPDHZ010000003">
    <property type="protein sequence ID" value="MDG0792954.1"/>
    <property type="molecule type" value="Genomic_DNA"/>
</dbReference>
<dbReference type="Pfam" id="PF04754">
    <property type="entry name" value="Transposase_31"/>
    <property type="match status" value="1"/>
</dbReference>
<gene>
    <name evidence="2" type="ORF">OMP38_20325</name>
</gene>
<dbReference type="AlphaFoldDB" id="A0A9X4KK95"/>
<keyword evidence="3" id="KW-1185">Reference proteome</keyword>
<proteinExistence type="predicted"/>